<evidence type="ECO:0000256" key="5">
    <source>
        <dbReference type="ARBA" id="ARBA00061537"/>
    </source>
</evidence>
<dbReference type="SMART" id="SM00471">
    <property type="entry name" value="HDc"/>
    <property type="match status" value="1"/>
</dbReference>
<dbReference type="GO" id="GO:0006402">
    <property type="term" value="P:mRNA catabolic process"/>
    <property type="evidence" value="ECO:0007669"/>
    <property type="project" value="UniProtKB-UniRule"/>
</dbReference>
<dbReference type="FunFam" id="1.10.3210.10:FF:000003">
    <property type="entry name" value="Ribonuclease Y"/>
    <property type="match status" value="1"/>
</dbReference>
<evidence type="ECO:0000256" key="6">
    <source>
        <dbReference type="ARBA" id="ARBA00073072"/>
    </source>
</evidence>
<dbReference type="CDD" id="cd22431">
    <property type="entry name" value="KH-I_RNaseY"/>
    <property type="match status" value="1"/>
</dbReference>
<dbReference type="Proteomes" id="UP000473089">
    <property type="component" value="Unassembled WGS sequence"/>
</dbReference>
<comment type="caution">
    <text evidence="11">The sequence shown here is derived from an EMBL/GenBank/DDBJ whole genome shotgun (WGS) entry which is preliminary data.</text>
</comment>
<reference evidence="11 12" key="1">
    <citation type="submission" date="2019-02" db="EMBL/GenBank/DDBJ databases">
        <title>Genome sequencing of Clostridium botulinum clinical isolates.</title>
        <authorList>
            <person name="Brunt J."/>
            <person name="Van Vliet A.H.M."/>
            <person name="Stringer S.C."/>
            <person name="Grant K.A."/>
            <person name="Carter A.C."/>
            <person name="Peck M.W."/>
        </authorList>
    </citation>
    <scope>NUCLEOTIDE SEQUENCE [LARGE SCALE GENOMIC DNA]</scope>
    <source>
        <strain evidence="11 12">R1125/03</strain>
    </source>
</reference>
<dbReference type="InterPro" id="IPR004087">
    <property type="entry name" value="KH_dom"/>
</dbReference>
<dbReference type="GO" id="GO:0003723">
    <property type="term" value="F:RNA binding"/>
    <property type="evidence" value="ECO:0007669"/>
    <property type="project" value="UniProtKB-UniRule"/>
</dbReference>
<comment type="subcellular location">
    <subcellularLocation>
        <location evidence="7">Cell membrane</location>
        <topology evidence="7">Single-pass membrane protein</topology>
    </subcellularLocation>
</comment>
<protein>
    <recommendedName>
        <fullName evidence="6 7">Ribonuclease Y</fullName>
        <shortName evidence="7">RNase Y</shortName>
        <ecNumber evidence="7 8">3.1.-.-</ecNumber>
    </recommendedName>
</protein>
<dbReference type="Pfam" id="PF12072">
    <property type="entry name" value="RNase_Y_N"/>
    <property type="match status" value="1"/>
</dbReference>
<dbReference type="HAMAP" id="MF_00335">
    <property type="entry name" value="RNase_Y"/>
    <property type="match status" value="1"/>
</dbReference>
<dbReference type="Gene3D" id="3.30.1370.10">
    <property type="entry name" value="K Homology domain, type 1"/>
    <property type="match status" value="1"/>
</dbReference>
<accession>A0A6M0T480</accession>
<comment type="function">
    <text evidence="7">Endoribonuclease that initiates mRNA decay.</text>
</comment>
<dbReference type="NCBIfam" id="TIGR00277">
    <property type="entry name" value="HDIG"/>
    <property type="match status" value="1"/>
</dbReference>
<feature type="transmembrane region" description="Helical" evidence="7">
    <location>
        <begin position="6"/>
        <end position="25"/>
    </location>
</feature>
<dbReference type="SUPFAM" id="SSF109604">
    <property type="entry name" value="HD-domain/PDEase-like"/>
    <property type="match status" value="1"/>
</dbReference>
<dbReference type="Pfam" id="PF00013">
    <property type="entry name" value="KH_1"/>
    <property type="match status" value="1"/>
</dbReference>
<keyword evidence="7" id="KW-0472">Membrane</keyword>
<evidence type="ECO:0000256" key="2">
    <source>
        <dbReference type="ARBA" id="ARBA00022759"/>
    </source>
</evidence>
<keyword evidence="2 7" id="KW-0255">Endonuclease</keyword>
<dbReference type="Gene3D" id="1.10.3210.10">
    <property type="entry name" value="Hypothetical protein af1432"/>
    <property type="match status" value="1"/>
</dbReference>
<dbReference type="NCBIfam" id="TIGR03319">
    <property type="entry name" value="RNase_Y"/>
    <property type="match status" value="1"/>
</dbReference>
<keyword evidence="9" id="KW-0175">Coiled coil</keyword>
<dbReference type="GO" id="GO:0004521">
    <property type="term" value="F:RNA endonuclease activity"/>
    <property type="evidence" value="ECO:0007669"/>
    <property type="project" value="UniProtKB-UniRule"/>
</dbReference>
<sequence length="513" mass="58031">MGPIKYVIIAVIIIVICVIIGLYVVDKKAKEKLSEASQESRKLKEDAERDAEAKKKEAILEAKEEAHKLRAEVERENRERRNEVQRLERRIIQKEEALDKKSEALENKEEALNKKQQKIEDVETHMEELHEKQRIELERISGLTTEQAKEFLLEQVRKEVKHDTAVMIKEIETKAKEEADKKAREIITYAIQRCAADHVAETTVHVVNLPNDEMKGRIIGREGRNIRTLETLTGVDLIIDDTPEAVILSGFDPIRREVARIALEKLIVDGRIHPARIEEMVEKAKKEVEVSIKEEGEQATFETGIHGLHMELTKLLGRLKYRTSYGQNVLKHSIEVSYLAGLMASELGIDPTLAKRVGLLHDIGKAVDHEVEGPHAIIGSEIAKKYRESALVVNAIGAHHGDMEPQSLEAILVQAADAISAARPGARRETLEAYIKRLEKLEEIANECEGVEKSYAIQAGREIRIMVKPEVLDDTGCIEMARNVVKQIESELEYPGQIKVNVIRETRAIEYAK</sequence>
<dbReference type="SUPFAM" id="SSF54791">
    <property type="entry name" value="Eukaryotic type KH-domain (KH-domain type I)"/>
    <property type="match status" value="1"/>
</dbReference>
<dbReference type="InterPro" id="IPR004088">
    <property type="entry name" value="KH_dom_type_1"/>
</dbReference>
<dbReference type="InterPro" id="IPR006675">
    <property type="entry name" value="HDIG_dom"/>
</dbReference>
<feature type="domain" description="HD" evidence="10">
    <location>
        <begin position="329"/>
        <end position="422"/>
    </location>
</feature>
<evidence type="ECO:0000256" key="4">
    <source>
        <dbReference type="ARBA" id="ARBA00022884"/>
    </source>
</evidence>
<organism evidence="11 12">
    <name type="scientific">Clostridium botulinum</name>
    <dbReference type="NCBI Taxonomy" id="1491"/>
    <lineage>
        <taxon>Bacteria</taxon>
        <taxon>Bacillati</taxon>
        <taxon>Bacillota</taxon>
        <taxon>Clostridia</taxon>
        <taxon>Eubacteriales</taxon>
        <taxon>Clostridiaceae</taxon>
        <taxon>Clostridium</taxon>
    </lineage>
</organism>
<dbReference type="PANTHER" id="PTHR12826">
    <property type="entry name" value="RIBONUCLEASE Y"/>
    <property type="match status" value="1"/>
</dbReference>
<name>A0A6M0T480_CLOBO</name>
<dbReference type="InterPro" id="IPR003607">
    <property type="entry name" value="HD/PDEase_dom"/>
</dbReference>
<dbReference type="EC" id="3.1.-.-" evidence="7 8"/>
<evidence type="ECO:0000259" key="10">
    <source>
        <dbReference type="PROSITE" id="PS51831"/>
    </source>
</evidence>
<proteinExistence type="inferred from homology"/>
<dbReference type="FunFam" id="3.30.1370.10:FF:000006">
    <property type="entry name" value="Ribonuclease Y"/>
    <property type="match status" value="1"/>
</dbReference>
<dbReference type="CDD" id="cd00077">
    <property type="entry name" value="HDc"/>
    <property type="match status" value="1"/>
</dbReference>
<feature type="coiled-coil region" evidence="9">
    <location>
        <begin position="26"/>
        <end position="132"/>
    </location>
</feature>
<dbReference type="InterPro" id="IPR022711">
    <property type="entry name" value="RNase_Y_N"/>
</dbReference>
<keyword evidence="4 7" id="KW-0694">RNA-binding</keyword>
<dbReference type="GO" id="GO:0005886">
    <property type="term" value="C:plasma membrane"/>
    <property type="evidence" value="ECO:0007669"/>
    <property type="project" value="UniProtKB-SubCell"/>
</dbReference>
<dbReference type="SMART" id="SM00322">
    <property type="entry name" value="KH"/>
    <property type="match status" value="1"/>
</dbReference>
<dbReference type="InterPro" id="IPR017705">
    <property type="entry name" value="Ribonuclease_Y"/>
</dbReference>
<evidence type="ECO:0000313" key="12">
    <source>
        <dbReference type="Proteomes" id="UP000473089"/>
    </source>
</evidence>
<dbReference type="InterPro" id="IPR036612">
    <property type="entry name" value="KH_dom_type_1_sf"/>
</dbReference>
<keyword evidence="7" id="KW-1003">Cell membrane</keyword>
<evidence type="ECO:0000256" key="7">
    <source>
        <dbReference type="HAMAP-Rule" id="MF_00335"/>
    </source>
</evidence>
<dbReference type="PANTHER" id="PTHR12826:SF15">
    <property type="entry name" value="RIBONUCLEASE Y"/>
    <property type="match status" value="1"/>
</dbReference>
<evidence type="ECO:0000256" key="3">
    <source>
        <dbReference type="ARBA" id="ARBA00022801"/>
    </source>
</evidence>
<keyword evidence="7" id="KW-0812">Transmembrane</keyword>
<dbReference type="PROSITE" id="PS51831">
    <property type="entry name" value="HD"/>
    <property type="match status" value="1"/>
</dbReference>
<evidence type="ECO:0000256" key="9">
    <source>
        <dbReference type="SAM" id="Coils"/>
    </source>
</evidence>
<keyword evidence="3 7" id="KW-0378">Hydrolase</keyword>
<evidence type="ECO:0000313" key="11">
    <source>
        <dbReference type="EMBL" id="NFA62183.1"/>
    </source>
</evidence>
<dbReference type="PROSITE" id="PS50084">
    <property type="entry name" value="KH_TYPE_1"/>
    <property type="match status" value="1"/>
</dbReference>
<comment type="similarity">
    <text evidence="5 7">Belongs to the RNase Y family.</text>
</comment>
<gene>
    <name evidence="7 11" type="primary">rny</name>
    <name evidence="11" type="ORF">EXM42_17880</name>
</gene>
<dbReference type="InterPro" id="IPR006674">
    <property type="entry name" value="HD_domain"/>
</dbReference>
<dbReference type="AlphaFoldDB" id="A0A6M0T480"/>
<dbReference type="Pfam" id="PF01966">
    <property type="entry name" value="HD"/>
    <property type="match status" value="1"/>
</dbReference>
<evidence type="ECO:0000256" key="8">
    <source>
        <dbReference type="NCBIfam" id="TIGR03319"/>
    </source>
</evidence>
<keyword evidence="7" id="KW-1133">Transmembrane helix</keyword>
<dbReference type="GO" id="GO:0016787">
    <property type="term" value="F:hydrolase activity"/>
    <property type="evidence" value="ECO:0007669"/>
    <property type="project" value="UniProtKB-KW"/>
</dbReference>
<keyword evidence="1 7" id="KW-0540">Nuclease</keyword>
<dbReference type="EMBL" id="SGJP01000064">
    <property type="protein sequence ID" value="NFA62183.1"/>
    <property type="molecule type" value="Genomic_DNA"/>
</dbReference>
<evidence type="ECO:0000256" key="1">
    <source>
        <dbReference type="ARBA" id="ARBA00022722"/>
    </source>
</evidence>